<sequence length="162" mass="18685">MSLVQNSVKEMRWNYLNDLGISDQSLVTGIPAWHFCDNQKDADECAELVLRGKKRATSPSVWKLEIQGLDIPNKGDLNIVTDWKGSAQCIIQTKDVELLKFREITSEHAALEGEGDGSLEYWGRTHWEYYKRVFDGAYYEVDEDMPIVFEQFEVVYPKNKSD</sequence>
<dbReference type="RefSeq" id="WP_237855337.1">
    <property type="nucleotide sequence ID" value="NZ_JAKLWS010000024.1"/>
</dbReference>
<dbReference type="Gene3D" id="3.10.400.10">
    <property type="entry name" value="Sulfate adenylyltransferase"/>
    <property type="match status" value="1"/>
</dbReference>
<reference evidence="2" key="1">
    <citation type="submission" date="2022-01" db="EMBL/GenBank/DDBJ databases">
        <authorList>
            <person name="Wang Y."/>
        </authorList>
    </citation>
    <scope>NUCLEOTIDE SEQUENCE</scope>
    <source>
        <strain evidence="2">WB101</strain>
    </source>
</reference>
<proteinExistence type="predicted"/>
<dbReference type="Pfam" id="PF04266">
    <property type="entry name" value="ASCH"/>
    <property type="match status" value="1"/>
</dbReference>
<accession>A0ABS9KGM3</accession>
<comment type="caution">
    <text evidence="2">The sequence shown here is derived from an EMBL/GenBank/DDBJ whole genome shotgun (WGS) entry which is preliminary data.</text>
</comment>
<dbReference type="EMBL" id="JAKLWS010000024">
    <property type="protein sequence ID" value="MCG2589980.1"/>
    <property type="molecule type" value="Genomic_DNA"/>
</dbReference>
<dbReference type="InterPro" id="IPR007374">
    <property type="entry name" value="ASCH_domain"/>
</dbReference>
<gene>
    <name evidence="2" type="ORF">L6773_15490</name>
</gene>
<dbReference type="Proteomes" id="UP001165366">
    <property type="component" value="Unassembled WGS sequence"/>
</dbReference>
<protein>
    <submittedName>
        <fullName evidence="2">ASCH domain-containing protein</fullName>
    </submittedName>
</protein>
<dbReference type="CDD" id="cd06553">
    <property type="entry name" value="ASCH_Ef3133_like"/>
    <property type="match status" value="1"/>
</dbReference>
<dbReference type="InterPro" id="IPR015947">
    <property type="entry name" value="PUA-like_sf"/>
</dbReference>
<evidence type="ECO:0000313" key="2">
    <source>
        <dbReference type="EMBL" id="MCG2589980.1"/>
    </source>
</evidence>
<dbReference type="SMART" id="SM01022">
    <property type="entry name" value="ASCH"/>
    <property type="match status" value="1"/>
</dbReference>
<dbReference type="PANTHER" id="PTHR39203">
    <property type="entry name" value="CYTOPLASMIC PROTEIN-RELATED"/>
    <property type="match status" value="1"/>
</dbReference>
<evidence type="ECO:0000259" key="1">
    <source>
        <dbReference type="SMART" id="SM01022"/>
    </source>
</evidence>
<feature type="domain" description="ASCH" evidence="1">
    <location>
        <begin position="33"/>
        <end position="156"/>
    </location>
</feature>
<keyword evidence="3" id="KW-1185">Reference proteome</keyword>
<dbReference type="InterPro" id="IPR009326">
    <property type="entry name" value="DUF984"/>
</dbReference>
<dbReference type="SUPFAM" id="SSF88697">
    <property type="entry name" value="PUA domain-like"/>
    <property type="match status" value="1"/>
</dbReference>
<name>A0ABS9KGM3_9BACT</name>
<organism evidence="2 3">
    <name type="scientific">Rhodohalobacter sulfatireducens</name>
    <dbReference type="NCBI Taxonomy" id="2911366"/>
    <lineage>
        <taxon>Bacteria</taxon>
        <taxon>Pseudomonadati</taxon>
        <taxon>Balneolota</taxon>
        <taxon>Balneolia</taxon>
        <taxon>Balneolales</taxon>
        <taxon>Balneolaceae</taxon>
        <taxon>Rhodohalobacter</taxon>
    </lineage>
</organism>
<dbReference type="PANTHER" id="PTHR39203:SF1">
    <property type="entry name" value="CYTOPLASMIC PROTEIN"/>
    <property type="match status" value="1"/>
</dbReference>
<reference evidence="2" key="2">
    <citation type="submission" date="2024-05" db="EMBL/GenBank/DDBJ databases">
        <title>Rhodohalobacter halophilus gen. nov., sp. nov., a moderately halophilic member of the family Balneolaceae.</title>
        <authorList>
            <person name="Xia J."/>
        </authorList>
    </citation>
    <scope>NUCLEOTIDE SEQUENCE</scope>
    <source>
        <strain evidence="2">WB101</strain>
    </source>
</reference>
<evidence type="ECO:0000313" key="3">
    <source>
        <dbReference type="Proteomes" id="UP001165366"/>
    </source>
</evidence>